<accession>A0A398CS48</accession>
<keyword evidence="7" id="KW-0547">Nucleotide-binding</keyword>
<dbReference type="CDD" id="cd06223">
    <property type="entry name" value="PRTases_typeI"/>
    <property type="match status" value="1"/>
</dbReference>
<dbReference type="GO" id="GO:0006164">
    <property type="term" value="P:purine nucleotide biosynthetic process"/>
    <property type="evidence" value="ECO:0007669"/>
    <property type="project" value="TreeGrafter"/>
</dbReference>
<dbReference type="Pfam" id="PF13793">
    <property type="entry name" value="Pribosyltran_N"/>
    <property type="match status" value="1"/>
</dbReference>
<evidence type="ECO:0000256" key="14">
    <source>
        <dbReference type="ARBA" id="ARBA00061444"/>
    </source>
</evidence>
<keyword evidence="10" id="KW-0460">Magnesium</keyword>
<comment type="similarity">
    <text evidence="14">Belongs to the ribose-phosphate pyrophosphokinase family. Class I subfamily.</text>
</comment>
<comment type="caution">
    <text evidence="17">The sequence shown here is derived from an EMBL/GenBank/DDBJ whole genome shotgun (WGS) entry which is preliminary data.</text>
</comment>
<dbReference type="AlphaFoldDB" id="A0A398CS48"/>
<evidence type="ECO:0000256" key="6">
    <source>
        <dbReference type="ARBA" id="ARBA00022727"/>
    </source>
</evidence>
<evidence type="ECO:0000256" key="4">
    <source>
        <dbReference type="ARBA" id="ARBA00022679"/>
    </source>
</evidence>
<evidence type="ECO:0000256" key="10">
    <source>
        <dbReference type="ARBA" id="ARBA00022842"/>
    </source>
</evidence>
<evidence type="ECO:0000256" key="5">
    <source>
        <dbReference type="ARBA" id="ARBA00022723"/>
    </source>
</evidence>
<evidence type="ECO:0000256" key="12">
    <source>
        <dbReference type="ARBA" id="ARBA00049535"/>
    </source>
</evidence>
<dbReference type="EMBL" id="QXIS01000019">
    <property type="protein sequence ID" value="RIE06246.1"/>
    <property type="molecule type" value="Genomic_DNA"/>
</dbReference>
<dbReference type="Pfam" id="PF14572">
    <property type="entry name" value="Pribosyl_synth"/>
    <property type="match status" value="1"/>
</dbReference>
<dbReference type="NCBIfam" id="TIGR01251">
    <property type="entry name" value="ribP_PPkin"/>
    <property type="match status" value="1"/>
</dbReference>
<gene>
    <name evidence="17" type="ORF">SMC7_03285</name>
</gene>
<protein>
    <recommendedName>
        <fullName evidence="15">Ribose-phosphate pyrophosphokinase</fullName>
        <ecNumber evidence="3">2.7.6.1</ecNumber>
    </recommendedName>
    <alternativeName>
        <fullName evidence="11">Phosphoribosyl pyrophosphate synthase</fullName>
    </alternativeName>
</protein>
<evidence type="ECO:0000313" key="17">
    <source>
        <dbReference type="EMBL" id="RIE06246.1"/>
    </source>
</evidence>
<dbReference type="Gene3D" id="3.40.50.2020">
    <property type="match status" value="2"/>
</dbReference>
<comment type="cofactor">
    <cofactor evidence="1">
        <name>Mg(2+)</name>
        <dbReference type="ChEBI" id="CHEBI:18420"/>
    </cofactor>
</comment>
<comment type="catalytic activity">
    <reaction evidence="12">
        <text>D-ribose 5-phosphate + ATP = 5-phospho-alpha-D-ribose 1-diphosphate + AMP + H(+)</text>
        <dbReference type="Rhea" id="RHEA:15609"/>
        <dbReference type="ChEBI" id="CHEBI:15378"/>
        <dbReference type="ChEBI" id="CHEBI:30616"/>
        <dbReference type="ChEBI" id="CHEBI:58017"/>
        <dbReference type="ChEBI" id="CHEBI:78346"/>
        <dbReference type="ChEBI" id="CHEBI:456215"/>
        <dbReference type="EC" id="2.7.6.1"/>
    </reaction>
</comment>
<dbReference type="GO" id="GO:0000287">
    <property type="term" value="F:magnesium ion binding"/>
    <property type="evidence" value="ECO:0007669"/>
    <property type="project" value="InterPro"/>
</dbReference>
<dbReference type="RefSeq" id="WP_119088946.1">
    <property type="nucleotide sequence ID" value="NZ_QXIS01000019.1"/>
</dbReference>
<dbReference type="GO" id="GO:0016301">
    <property type="term" value="F:kinase activity"/>
    <property type="evidence" value="ECO:0007669"/>
    <property type="project" value="UniProtKB-KW"/>
</dbReference>
<comment type="pathway">
    <text evidence="2">Metabolic intermediate biosynthesis; 5-phospho-alpha-D-ribose 1-diphosphate biosynthesis; 5-phospho-alpha-D-ribose 1-diphosphate from D-ribose 5-phosphate (route I): step 1/1.</text>
</comment>
<evidence type="ECO:0000256" key="2">
    <source>
        <dbReference type="ARBA" id="ARBA00004996"/>
    </source>
</evidence>
<evidence type="ECO:0000256" key="13">
    <source>
        <dbReference type="ARBA" id="ARBA00054914"/>
    </source>
</evidence>
<evidence type="ECO:0000256" key="11">
    <source>
        <dbReference type="ARBA" id="ARBA00029942"/>
    </source>
</evidence>
<evidence type="ECO:0000256" key="9">
    <source>
        <dbReference type="ARBA" id="ARBA00022840"/>
    </source>
</evidence>
<evidence type="ECO:0000256" key="8">
    <source>
        <dbReference type="ARBA" id="ARBA00022777"/>
    </source>
</evidence>
<evidence type="ECO:0000259" key="16">
    <source>
        <dbReference type="Pfam" id="PF13793"/>
    </source>
</evidence>
<sequence>MDSEYNPIKIFSGNANKPLAEKVASYLGIPLGQAEIGRFPDEEIKLRISENVRGLNVYVIQPTNAPAENLLELLILLDALKRASAASITAIIPFFGYARQDRKVRSREPISAKLVANLVTVAGADRVVAIDLHAAQIQGFFDIPADNLTAMVQFAQYIKRKELEDLVVLSPDVGGVARASTFAQTIHASQALFVKRRLSPDTVEIQSLIGDVRGKNVIIADDAIHTGNTMLNACNRALTEGAKSVIACATHAVFAGDSLGLFARSNFSEVIVTDTMFVPGREYPSMFTVLSVSELIAKAIYSIHNHSSVSALFQL</sequence>
<keyword evidence="8 17" id="KW-0418">Kinase</keyword>
<keyword evidence="9" id="KW-0067">ATP-binding</keyword>
<dbReference type="PANTHER" id="PTHR10210:SF41">
    <property type="entry name" value="RIBOSE-PHOSPHATE PYROPHOSPHOKINASE 1, CHLOROPLASTIC"/>
    <property type="match status" value="1"/>
</dbReference>
<dbReference type="InterPro" id="IPR029057">
    <property type="entry name" value="PRTase-like"/>
</dbReference>
<dbReference type="SMART" id="SM01400">
    <property type="entry name" value="Pribosyltran_N"/>
    <property type="match status" value="1"/>
</dbReference>
<dbReference type="SUPFAM" id="SSF53271">
    <property type="entry name" value="PRTase-like"/>
    <property type="match status" value="2"/>
</dbReference>
<keyword evidence="4" id="KW-0808">Transferase</keyword>
<keyword evidence="5" id="KW-0479">Metal-binding</keyword>
<evidence type="ECO:0000256" key="15">
    <source>
        <dbReference type="ARBA" id="ARBA00069492"/>
    </source>
</evidence>
<dbReference type="GO" id="GO:0004749">
    <property type="term" value="F:ribose phosphate diphosphokinase activity"/>
    <property type="evidence" value="ECO:0007669"/>
    <property type="project" value="UniProtKB-EC"/>
</dbReference>
<dbReference type="Proteomes" id="UP000266328">
    <property type="component" value="Unassembled WGS sequence"/>
</dbReference>
<keyword evidence="18" id="KW-1185">Reference proteome</keyword>
<organism evidence="17 18">
    <name type="scientific">Candidatus Cryosericum terrychapinii</name>
    <dbReference type="NCBI Taxonomy" id="2290919"/>
    <lineage>
        <taxon>Bacteria</taxon>
        <taxon>Pseudomonadati</taxon>
        <taxon>Caldisericota/Cryosericota group</taxon>
        <taxon>Candidatus Cryosericota</taxon>
        <taxon>Candidatus Cryosericia</taxon>
        <taxon>Candidatus Cryosericales</taxon>
        <taxon>Candidatus Cryosericaceae</taxon>
        <taxon>Candidatus Cryosericum</taxon>
    </lineage>
</organism>
<evidence type="ECO:0000313" key="18">
    <source>
        <dbReference type="Proteomes" id="UP000266328"/>
    </source>
</evidence>
<dbReference type="FunFam" id="3.40.50.2020:FF:000001">
    <property type="entry name" value="Ribose-phosphate pyrophosphokinase"/>
    <property type="match status" value="1"/>
</dbReference>
<evidence type="ECO:0000256" key="1">
    <source>
        <dbReference type="ARBA" id="ARBA00001946"/>
    </source>
</evidence>
<dbReference type="NCBIfam" id="NF002320">
    <property type="entry name" value="PRK01259.1"/>
    <property type="match status" value="1"/>
</dbReference>
<dbReference type="GO" id="GO:0002189">
    <property type="term" value="C:ribose phosphate diphosphokinase complex"/>
    <property type="evidence" value="ECO:0007669"/>
    <property type="project" value="TreeGrafter"/>
</dbReference>
<dbReference type="InterPro" id="IPR000836">
    <property type="entry name" value="PRTase_dom"/>
</dbReference>
<dbReference type="InterPro" id="IPR005946">
    <property type="entry name" value="Rib-P_diPkinase"/>
</dbReference>
<comment type="function">
    <text evidence="13">Involved in the biosynthesis of the central metabolite phospho-alpha-D-ribosyl-1-pyrophosphate (PRPP) via the transfer of pyrophosphoryl group from ATP to 1-hydroxyl of ribose-5-phosphate (Rib-5-P).</text>
</comment>
<dbReference type="InterPro" id="IPR029099">
    <property type="entry name" value="Pribosyltran_N"/>
</dbReference>
<proteinExistence type="inferred from homology"/>
<reference evidence="17 18" key="1">
    <citation type="submission" date="2018-09" db="EMBL/GenBank/DDBJ databases">
        <title>Discovery and Ecogenomic Context for Candidatus Cryosericales, a Global Caldiserica Order Active in Thawing Permafrost.</title>
        <authorList>
            <person name="Martinez M.A."/>
            <person name="Woodcroft B.J."/>
            <person name="Ignacio Espinoza J.C."/>
            <person name="Zayed A."/>
            <person name="Singleton C.M."/>
            <person name="Boyd J."/>
            <person name="Li Y.-F."/>
            <person name="Purvine S."/>
            <person name="Maughan H."/>
            <person name="Hodgkins S.B."/>
            <person name="Anderson D."/>
            <person name="Sederholm M."/>
            <person name="Temperton B."/>
            <person name="Saleska S.R."/>
            <person name="Tyson G.W."/>
            <person name="Rich V.I."/>
        </authorList>
    </citation>
    <scope>NUCLEOTIDE SEQUENCE [LARGE SCALE GENOMIC DNA]</scope>
    <source>
        <strain evidence="17 18">SMC7</strain>
    </source>
</reference>
<feature type="domain" description="Ribose-phosphate pyrophosphokinase N-terminal" evidence="16">
    <location>
        <begin position="8"/>
        <end position="123"/>
    </location>
</feature>
<dbReference type="GO" id="GO:0005737">
    <property type="term" value="C:cytoplasm"/>
    <property type="evidence" value="ECO:0007669"/>
    <property type="project" value="TreeGrafter"/>
</dbReference>
<dbReference type="PANTHER" id="PTHR10210">
    <property type="entry name" value="RIBOSE-PHOSPHATE DIPHOSPHOKINASE FAMILY MEMBER"/>
    <property type="match status" value="1"/>
</dbReference>
<dbReference type="OrthoDB" id="9777067at2"/>
<evidence type="ECO:0000256" key="7">
    <source>
        <dbReference type="ARBA" id="ARBA00022741"/>
    </source>
</evidence>
<evidence type="ECO:0000256" key="3">
    <source>
        <dbReference type="ARBA" id="ARBA00013247"/>
    </source>
</evidence>
<dbReference type="GO" id="GO:0006015">
    <property type="term" value="P:5-phosphoribose 1-diphosphate biosynthetic process"/>
    <property type="evidence" value="ECO:0007669"/>
    <property type="project" value="TreeGrafter"/>
</dbReference>
<name>A0A398CS48_9BACT</name>
<keyword evidence="6" id="KW-0545">Nucleotide biosynthesis</keyword>
<dbReference type="GO" id="GO:0005524">
    <property type="term" value="F:ATP binding"/>
    <property type="evidence" value="ECO:0007669"/>
    <property type="project" value="UniProtKB-KW"/>
</dbReference>
<dbReference type="EC" id="2.7.6.1" evidence="3"/>